<organism evidence="8 9">
    <name type="scientific">Actinoplanes cyaneus</name>
    <dbReference type="NCBI Taxonomy" id="52696"/>
    <lineage>
        <taxon>Bacteria</taxon>
        <taxon>Bacillati</taxon>
        <taxon>Actinomycetota</taxon>
        <taxon>Actinomycetes</taxon>
        <taxon>Micromonosporales</taxon>
        <taxon>Micromonosporaceae</taxon>
        <taxon>Actinoplanes</taxon>
    </lineage>
</organism>
<dbReference type="AlphaFoldDB" id="A0A919M6L4"/>
<keyword evidence="9" id="KW-1185">Reference proteome</keyword>
<dbReference type="PROSITE" id="PS51935">
    <property type="entry name" value="NLPC_P60"/>
    <property type="match status" value="1"/>
</dbReference>
<evidence type="ECO:0000256" key="4">
    <source>
        <dbReference type="ARBA" id="ARBA00022807"/>
    </source>
</evidence>
<evidence type="ECO:0000313" key="9">
    <source>
        <dbReference type="Proteomes" id="UP000619479"/>
    </source>
</evidence>
<dbReference type="Gene3D" id="3.90.1720.10">
    <property type="entry name" value="endopeptidase domain like (from Nostoc punctiforme)"/>
    <property type="match status" value="1"/>
</dbReference>
<evidence type="ECO:0000256" key="5">
    <source>
        <dbReference type="SAM" id="Coils"/>
    </source>
</evidence>
<dbReference type="InterPro" id="IPR000064">
    <property type="entry name" value="NLP_P60_dom"/>
</dbReference>
<feature type="coiled-coil region" evidence="5">
    <location>
        <begin position="34"/>
        <end position="68"/>
    </location>
</feature>
<feature type="domain" description="NlpC/P60" evidence="7">
    <location>
        <begin position="206"/>
        <end position="323"/>
    </location>
</feature>
<evidence type="ECO:0000256" key="6">
    <source>
        <dbReference type="SAM" id="SignalP"/>
    </source>
</evidence>
<dbReference type="PANTHER" id="PTHR47359">
    <property type="entry name" value="PEPTIDOGLYCAN DL-ENDOPEPTIDASE CWLO"/>
    <property type="match status" value="1"/>
</dbReference>
<gene>
    <name evidence="8" type="ORF">Acy02nite_24000</name>
</gene>
<name>A0A919M6L4_9ACTN</name>
<dbReference type="Gene3D" id="6.10.250.3150">
    <property type="match status" value="1"/>
</dbReference>
<dbReference type="SUPFAM" id="SSF54001">
    <property type="entry name" value="Cysteine proteinases"/>
    <property type="match status" value="1"/>
</dbReference>
<keyword evidence="5" id="KW-0175">Coiled coil</keyword>
<keyword evidence="4" id="KW-0788">Thiol protease</keyword>
<keyword evidence="6" id="KW-0732">Signal</keyword>
<comment type="caution">
    <text evidence="8">The sequence shown here is derived from an EMBL/GenBank/DDBJ whole genome shotgun (WGS) entry which is preliminary data.</text>
</comment>
<dbReference type="InterPro" id="IPR038765">
    <property type="entry name" value="Papain-like_cys_pep_sf"/>
</dbReference>
<proteinExistence type="inferred from homology"/>
<evidence type="ECO:0000313" key="8">
    <source>
        <dbReference type="EMBL" id="GID64519.1"/>
    </source>
</evidence>
<evidence type="ECO:0000256" key="1">
    <source>
        <dbReference type="ARBA" id="ARBA00007074"/>
    </source>
</evidence>
<comment type="similarity">
    <text evidence="1">Belongs to the peptidase C40 family.</text>
</comment>
<dbReference type="EMBL" id="BOMH01000017">
    <property type="protein sequence ID" value="GID64519.1"/>
    <property type="molecule type" value="Genomic_DNA"/>
</dbReference>
<dbReference type="GO" id="GO:0008234">
    <property type="term" value="F:cysteine-type peptidase activity"/>
    <property type="evidence" value="ECO:0007669"/>
    <property type="project" value="UniProtKB-KW"/>
</dbReference>
<accession>A0A919M6L4</accession>
<dbReference type="PANTHER" id="PTHR47359:SF3">
    <property type="entry name" value="NLP_P60 DOMAIN-CONTAINING PROTEIN-RELATED"/>
    <property type="match status" value="1"/>
</dbReference>
<dbReference type="RefSeq" id="WP_239174603.1">
    <property type="nucleotide sequence ID" value="NZ_BAAAUC010000034.1"/>
</dbReference>
<keyword evidence="3" id="KW-0378">Hydrolase</keyword>
<sequence>MPHPRTRLRALVVALTALAITTSGATAAHAAPSKADLEKQITAASEKLEDVTEAYNKSKIDLKKTQDDITKLNASLKPAKAALVTATDRMQKIATSSYMTGRVGPAEVLLSSNQSDLLARMGYLEQLSQSNQQEIDNFTETTQTFADRQAALKAQQTKQTVQSQELDAQTKKIKKDLQKLYDMREDAYGSATENTGSYTGKIPSISGDAGVAVTFAFKQIGKPYGFGDAGPNSYDCSGLTMAAWAKAGHNLPHSAAQQKNKPYAQFFTDKSKLQPGDLVYYRSGGHVAIYVGDGMIIDAPSAGRDVLHRSINIMTPDGYGRVL</sequence>
<dbReference type="Pfam" id="PF00877">
    <property type="entry name" value="NLPC_P60"/>
    <property type="match status" value="1"/>
</dbReference>
<dbReference type="Proteomes" id="UP000619479">
    <property type="component" value="Unassembled WGS sequence"/>
</dbReference>
<dbReference type="GO" id="GO:0006508">
    <property type="term" value="P:proteolysis"/>
    <property type="evidence" value="ECO:0007669"/>
    <property type="project" value="UniProtKB-KW"/>
</dbReference>
<evidence type="ECO:0000256" key="2">
    <source>
        <dbReference type="ARBA" id="ARBA00022670"/>
    </source>
</evidence>
<keyword evidence="2" id="KW-0645">Protease</keyword>
<protein>
    <recommendedName>
        <fullName evidence="7">NlpC/P60 domain-containing protein</fullName>
    </recommendedName>
</protein>
<feature type="signal peptide" evidence="6">
    <location>
        <begin position="1"/>
        <end position="30"/>
    </location>
</feature>
<reference evidence="8" key="1">
    <citation type="submission" date="2021-01" db="EMBL/GenBank/DDBJ databases">
        <title>Whole genome shotgun sequence of Actinoplanes cyaneus NBRC 14990.</title>
        <authorList>
            <person name="Komaki H."/>
            <person name="Tamura T."/>
        </authorList>
    </citation>
    <scope>NUCLEOTIDE SEQUENCE</scope>
    <source>
        <strain evidence="8">NBRC 14990</strain>
    </source>
</reference>
<evidence type="ECO:0000256" key="3">
    <source>
        <dbReference type="ARBA" id="ARBA00022801"/>
    </source>
</evidence>
<dbReference type="InterPro" id="IPR051794">
    <property type="entry name" value="PG_Endopeptidase_C40"/>
</dbReference>
<evidence type="ECO:0000259" key="7">
    <source>
        <dbReference type="PROSITE" id="PS51935"/>
    </source>
</evidence>
<feature type="chain" id="PRO_5037620356" description="NlpC/P60 domain-containing protein" evidence="6">
    <location>
        <begin position="31"/>
        <end position="323"/>
    </location>
</feature>